<feature type="non-terminal residue" evidence="2">
    <location>
        <position position="116"/>
    </location>
</feature>
<evidence type="ECO:0000313" key="3">
    <source>
        <dbReference type="Proteomes" id="UP000244855"/>
    </source>
</evidence>
<evidence type="ECO:0000259" key="1">
    <source>
        <dbReference type="PROSITE" id="PS50097"/>
    </source>
</evidence>
<dbReference type="InterPro" id="IPR003131">
    <property type="entry name" value="T1-type_BTB"/>
</dbReference>
<dbReference type="SUPFAM" id="SSF54695">
    <property type="entry name" value="POZ domain"/>
    <property type="match status" value="1"/>
</dbReference>
<feature type="domain" description="BTB" evidence="1">
    <location>
        <begin position="1"/>
        <end position="59"/>
    </location>
</feature>
<proteinExistence type="predicted"/>
<keyword evidence="3" id="KW-1185">Reference proteome</keyword>
<name>A0A2V1D2E8_9PLEO</name>
<dbReference type="GO" id="GO:0051260">
    <property type="term" value="P:protein homooligomerization"/>
    <property type="evidence" value="ECO:0007669"/>
    <property type="project" value="InterPro"/>
</dbReference>
<dbReference type="InterPro" id="IPR000210">
    <property type="entry name" value="BTB/POZ_dom"/>
</dbReference>
<dbReference type="STRING" id="97972.A0A2V1D2E8"/>
<dbReference type="SMART" id="SM00225">
    <property type="entry name" value="BTB"/>
    <property type="match status" value="1"/>
</dbReference>
<protein>
    <recommendedName>
        <fullName evidence="1">BTB domain-containing protein</fullName>
    </recommendedName>
</protein>
<dbReference type="PROSITE" id="PS50097">
    <property type="entry name" value="BTB"/>
    <property type="match status" value="1"/>
</dbReference>
<dbReference type="EMBL" id="KZ805806">
    <property type="protein sequence ID" value="PVH91663.1"/>
    <property type="molecule type" value="Genomic_DNA"/>
</dbReference>
<organism evidence="2 3">
    <name type="scientific">Periconia macrospinosa</name>
    <dbReference type="NCBI Taxonomy" id="97972"/>
    <lineage>
        <taxon>Eukaryota</taxon>
        <taxon>Fungi</taxon>
        <taxon>Dikarya</taxon>
        <taxon>Ascomycota</taxon>
        <taxon>Pezizomycotina</taxon>
        <taxon>Dothideomycetes</taxon>
        <taxon>Pleosporomycetidae</taxon>
        <taxon>Pleosporales</taxon>
        <taxon>Massarineae</taxon>
        <taxon>Periconiaceae</taxon>
        <taxon>Periconia</taxon>
    </lineage>
</organism>
<dbReference type="Gene3D" id="3.30.710.10">
    <property type="entry name" value="Potassium Channel Kv1.1, Chain A"/>
    <property type="match status" value="1"/>
</dbReference>
<evidence type="ECO:0000313" key="2">
    <source>
        <dbReference type="EMBL" id="PVH91663.1"/>
    </source>
</evidence>
<dbReference type="PANTHER" id="PTHR11145">
    <property type="entry name" value="BTB/POZ DOMAIN-CONTAINING ADAPTER FOR CUL3-MEDIATED RHOA DEGRADATION PROTEIN FAMILY MEMBER"/>
    <property type="match status" value="1"/>
</dbReference>
<reference evidence="2 3" key="1">
    <citation type="journal article" date="2018" name="Sci. Rep.">
        <title>Comparative genomics provides insights into the lifestyle and reveals functional heterogeneity of dark septate endophytic fungi.</title>
        <authorList>
            <person name="Knapp D.G."/>
            <person name="Nemeth J.B."/>
            <person name="Barry K."/>
            <person name="Hainaut M."/>
            <person name="Henrissat B."/>
            <person name="Johnson J."/>
            <person name="Kuo A."/>
            <person name="Lim J.H.P."/>
            <person name="Lipzen A."/>
            <person name="Nolan M."/>
            <person name="Ohm R.A."/>
            <person name="Tamas L."/>
            <person name="Grigoriev I.V."/>
            <person name="Spatafora J.W."/>
            <person name="Nagy L.G."/>
            <person name="Kovacs G.M."/>
        </authorList>
    </citation>
    <scope>NUCLEOTIDE SEQUENCE [LARGE SCALE GENOMIC DNA]</scope>
    <source>
        <strain evidence="2 3">DSE2036</strain>
    </source>
</reference>
<gene>
    <name evidence="2" type="ORF">DM02DRAFT_467878</name>
</gene>
<accession>A0A2V1D2E8</accession>
<dbReference type="PANTHER" id="PTHR11145:SF8">
    <property type="entry name" value="RE57120P"/>
    <property type="match status" value="1"/>
</dbReference>
<dbReference type="InterPro" id="IPR045068">
    <property type="entry name" value="BACURD1-3"/>
</dbReference>
<dbReference type="Pfam" id="PF02214">
    <property type="entry name" value="BTB_2"/>
    <property type="match status" value="1"/>
</dbReference>
<dbReference type="AlphaFoldDB" id="A0A2V1D2E8"/>
<dbReference type="InterPro" id="IPR011333">
    <property type="entry name" value="SKP1/BTB/POZ_sf"/>
</dbReference>
<sequence length="116" mass="13868">IILDVSGRKFRTQKASLQTSPYFQNLLARWDDCADRQEDGSFFIDADPDAFQYILDFMRRPLKFPLFWTKESGFDYALYNKLEAEADYFLLHDLRDWLRKKRYLDAVKTIIEVKAL</sequence>
<feature type="non-terminal residue" evidence="2">
    <location>
        <position position="1"/>
    </location>
</feature>
<dbReference type="Proteomes" id="UP000244855">
    <property type="component" value="Unassembled WGS sequence"/>
</dbReference>
<dbReference type="OrthoDB" id="2414723at2759"/>